<evidence type="ECO:0000313" key="3">
    <source>
        <dbReference type="Proteomes" id="UP000298154"/>
    </source>
</evidence>
<dbReference type="OrthoDB" id="5126515at2"/>
<protein>
    <submittedName>
        <fullName evidence="2">Uncharacterized protein</fullName>
    </submittedName>
</protein>
<sequence>MAAIARTGFSTPIVLARHTSAGWSLAAAGLLLGSAAIQLVASLERWVVLSDSWTRTDISIEDNRFDYSHPASPWKNLGTTAQFFGGRGCCS</sequence>
<reference evidence="2 3" key="1">
    <citation type="submission" date="2019-03" db="EMBL/GenBank/DDBJ databases">
        <title>Genomics of glacier-inhabiting Cryobacterium strains.</title>
        <authorList>
            <person name="Liu Q."/>
            <person name="Xin Y.-H."/>
        </authorList>
    </citation>
    <scope>NUCLEOTIDE SEQUENCE [LARGE SCALE GENOMIC DNA]</scope>
    <source>
        <strain evidence="2 3">Sr36</strain>
    </source>
</reference>
<keyword evidence="1" id="KW-0812">Transmembrane</keyword>
<accession>A0A4R9AM06</accession>
<evidence type="ECO:0000256" key="1">
    <source>
        <dbReference type="SAM" id="Phobius"/>
    </source>
</evidence>
<comment type="caution">
    <text evidence="2">The sequence shown here is derived from an EMBL/GenBank/DDBJ whole genome shotgun (WGS) entry which is preliminary data.</text>
</comment>
<keyword evidence="1" id="KW-0472">Membrane</keyword>
<keyword evidence="3" id="KW-1185">Reference proteome</keyword>
<organism evidence="2 3">
    <name type="scientific">Cryobacterium ruanii</name>
    <dbReference type="NCBI Taxonomy" id="1259197"/>
    <lineage>
        <taxon>Bacteria</taxon>
        <taxon>Bacillati</taxon>
        <taxon>Actinomycetota</taxon>
        <taxon>Actinomycetes</taxon>
        <taxon>Micrococcales</taxon>
        <taxon>Microbacteriaceae</taxon>
        <taxon>Cryobacterium</taxon>
    </lineage>
</organism>
<dbReference type="AlphaFoldDB" id="A0A4R9AM06"/>
<name>A0A4R9AM06_9MICO</name>
<proteinExistence type="predicted"/>
<gene>
    <name evidence="2" type="ORF">E3T47_11325</name>
</gene>
<dbReference type="EMBL" id="SOHK01000015">
    <property type="protein sequence ID" value="TFD65402.1"/>
    <property type="molecule type" value="Genomic_DNA"/>
</dbReference>
<evidence type="ECO:0000313" key="2">
    <source>
        <dbReference type="EMBL" id="TFD65402.1"/>
    </source>
</evidence>
<dbReference type="Proteomes" id="UP000298154">
    <property type="component" value="Unassembled WGS sequence"/>
</dbReference>
<keyword evidence="1" id="KW-1133">Transmembrane helix</keyword>
<feature type="transmembrane region" description="Helical" evidence="1">
    <location>
        <begin position="20"/>
        <end position="41"/>
    </location>
</feature>
<dbReference type="RefSeq" id="WP_134556154.1">
    <property type="nucleotide sequence ID" value="NZ_SOHK01000015.1"/>
</dbReference>